<dbReference type="PROSITE" id="PS50902">
    <property type="entry name" value="FLAVODOXIN_LIKE"/>
    <property type="match status" value="1"/>
</dbReference>
<dbReference type="PANTHER" id="PTHR38030">
    <property type="entry name" value="PROTOPORPHYRINOGEN IX DEHYDROGENASE [MENAQUINONE]"/>
    <property type="match status" value="1"/>
</dbReference>
<gene>
    <name evidence="3" type="ORF">EPJ81_07175</name>
</gene>
<feature type="domain" description="Flavodoxin-like" evidence="2">
    <location>
        <begin position="3"/>
        <end position="144"/>
    </location>
</feature>
<dbReference type="Proteomes" id="UP000325002">
    <property type="component" value="Unassembled WGS sequence"/>
</dbReference>
<accession>A0A5C8ELN4</accession>
<dbReference type="Pfam" id="PF12641">
    <property type="entry name" value="Flavodoxin_3"/>
    <property type="match status" value="1"/>
</dbReference>
<reference evidence="3 4" key="1">
    <citation type="journal article" date="1992" name="Lakartidningen">
        <title>[Penicillin V and not amoxicillin is the first choice preparation in acute otitis].</title>
        <authorList>
            <person name="Kamme C."/>
            <person name="Lundgren K."/>
            <person name="Prellner K."/>
        </authorList>
    </citation>
    <scope>NUCLEOTIDE SEQUENCE [LARGE SCALE GENOMIC DNA]</scope>
    <source>
        <strain evidence="3 4">PC3997IV</strain>
    </source>
</reference>
<evidence type="ECO:0000256" key="1">
    <source>
        <dbReference type="SAM" id="Coils"/>
    </source>
</evidence>
<keyword evidence="1" id="KW-0175">Coiled coil</keyword>
<dbReference type="GO" id="GO:0006783">
    <property type="term" value="P:heme biosynthetic process"/>
    <property type="evidence" value="ECO:0007669"/>
    <property type="project" value="TreeGrafter"/>
</dbReference>
<dbReference type="AlphaFoldDB" id="A0A5C8ELN4"/>
<name>A0A5C8ELN4_9SPIR</name>
<dbReference type="InterPro" id="IPR052200">
    <property type="entry name" value="Protoporphyrinogen_IX_DH"/>
</dbReference>
<feature type="coiled-coil region" evidence="1">
    <location>
        <begin position="121"/>
        <end position="154"/>
    </location>
</feature>
<dbReference type="InterPro" id="IPR029039">
    <property type="entry name" value="Flavoprotein-like_sf"/>
</dbReference>
<comment type="caution">
    <text evidence="3">The sequence shown here is derived from an EMBL/GenBank/DDBJ whole genome shotgun (WGS) entry which is preliminary data.</text>
</comment>
<sequence>MKYSIVYTSKSGNTEKLALAIKEAMEGKGECLQCVKTDVADYNKISDSELVFVGAGSYKGKCDEAAGKFMETLKNKKVFLFMTVGYGNNQEYYNKMLNPSKEFIDSSNNLIGSYACQGQWIEGQKKNLENALEKSITEEEKKIVQNKLANYENAIGHPNVEDLNKLKEIIKSII</sequence>
<dbReference type="PANTHER" id="PTHR38030:SF2">
    <property type="entry name" value="PROTOPORPHYRINOGEN IX DEHYDROGENASE [QUINONE]"/>
    <property type="match status" value="1"/>
</dbReference>
<dbReference type="SUPFAM" id="SSF52218">
    <property type="entry name" value="Flavoproteins"/>
    <property type="match status" value="1"/>
</dbReference>
<proteinExistence type="predicted"/>
<dbReference type="GO" id="GO:0010181">
    <property type="term" value="F:FMN binding"/>
    <property type="evidence" value="ECO:0007669"/>
    <property type="project" value="InterPro"/>
</dbReference>
<dbReference type="InterPro" id="IPR008254">
    <property type="entry name" value="Flavodoxin/NO_synth"/>
</dbReference>
<evidence type="ECO:0000313" key="3">
    <source>
        <dbReference type="EMBL" id="TXJ38897.1"/>
    </source>
</evidence>
<evidence type="ECO:0000313" key="4">
    <source>
        <dbReference type="Proteomes" id="UP000325002"/>
    </source>
</evidence>
<dbReference type="GO" id="GO:0070819">
    <property type="term" value="F:menaquinone-dependent protoporphyrinogen oxidase activity"/>
    <property type="evidence" value="ECO:0007669"/>
    <property type="project" value="TreeGrafter"/>
</dbReference>
<protein>
    <submittedName>
        <fullName evidence="3">Flavodoxin</fullName>
    </submittedName>
</protein>
<dbReference type="EMBL" id="SAYD01000018">
    <property type="protein sequence ID" value="TXJ38897.1"/>
    <property type="molecule type" value="Genomic_DNA"/>
</dbReference>
<dbReference type="Gene3D" id="3.40.50.360">
    <property type="match status" value="1"/>
</dbReference>
<organism evidence="3 4">
    <name type="scientific">Brachyspira aalborgi</name>
    <dbReference type="NCBI Taxonomy" id="29522"/>
    <lineage>
        <taxon>Bacteria</taxon>
        <taxon>Pseudomonadati</taxon>
        <taxon>Spirochaetota</taxon>
        <taxon>Spirochaetia</taxon>
        <taxon>Brachyspirales</taxon>
        <taxon>Brachyspiraceae</taxon>
        <taxon>Brachyspira</taxon>
    </lineage>
</organism>
<dbReference type="RefSeq" id="WP_147546737.1">
    <property type="nucleotide sequence ID" value="NZ_SAYD01000018.1"/>
</dbReference>
<evidence type="ECO:0000259" key="2">
    <source>
        <dbReference type="PROSITE" id="PS50902"/>
    </source>
</evidence>